<proteinExistence type="predicted"/>
<evidence type="ECO:0000313" key="1">
    <source>
        <dbReference type="EMBL" id="PHP26182.1"/>
    </source>
</evidence>
<sequence length="67" mass="7658">MLHLLDVQDAFCLARLRDRNVRGDHPSTVSDAQFRQNADHFVAPTSPGEIEIRLHGSERYLTASLRR</sequence>
<dbReference type="AlphaFoldDB" id="A0A2G1MBY9"/>
<dbReference type="OrthoDB" id="531205at2"/>
<dbReference type="RefSeq" id="WP_099278695.1">
    <property type="nucleotide sequence ID" value="NZ_KZ304992.1"/>
</dbReference>
<reference evidence="1 2" key="1">
    <citation type="submission" date="2017-08" db="EMBL/GenBank/DDBJ databases">
        <title>Draft Genome Sequence of Loktanella cinnabarina Strain XM1, Isolated from Coastal Surface Water.</title>
        <authorList>
            <person name="Ma R."/>
            <person name="Wang J."/>
            <person name="Wang Q."/>
            <person name="Ma Z."/>
            <person name="Li J."/>
            <person name="Chen L."/>
        </authorList>
    </citation>
    <scope>NUCLEOTIDE SEQUENCE [LARGE SCALE GENOMIC DNA]</scope>
    <source>
        <strain evidence="1 2">XM1</strain>
    </source>
</reference>
<comment type="caution">
    <text evidence="1">The sequence shown here is derived from an EMBL/GenBank/DDBJ whole genome shotgun (WGS) entry which is preliminary data.</text>
</comment>
<gene>
    <name evidence="1" type="ORF">CJ301_17810</name>
</gene>
<protein>
    <submittedName>
        <fullName evidence="1">Uncharacterized protein</fullName>
    </submittedName>
</protein>
<name>A0A2G1MBY9_9RHOB</name>
<accession>A0A2G1MBY9</accession>
<keyword evidence="2" id="KW-1185">Reference proteome</keyword>
<dbReference type="Proteomes" id="UP000221860">
    <property type="component" value="Unassembled WGS sequence"/>
</dbReference>
<evidence type="ECO:0000313" key="2">
    <source>
        <dbReference type="Proteomes" id="UP000221860"/>
    </source>
</evidence>
<organism evidence="1 2">
    <name type="scientific">Limimaricola cinnabarinus</name>
    <dbReference type="NCBI Taxonomy" id="1125964"/>
    <lineage>
        <taxon>Bacteria</taxon>
        <taxon>Pseudomonadati</taxon>
        <taxon>Pseudomonadota</taxon>
        <taxon>Alphaproteobacteria</taxon>
        <taxon>Rhodobacterales</taxon>
        <taxon>Paracoccaceae</taxon>
        <taxon>Limimaricola</taxon>
    </lineage>
</organism>
<dbReference type="EMBL" id="NQWH01000057">
    <property type="protein sequence ID" value="PHP26182.1"/>
    <property type="molecule type" value="Genomic_DNA"/>
</dbReference>